<dbReference type="AlphaFoldDB" id="A0A846M3G5"/>
<protein>
    <submittedName>
        <fullName evidence="1">Uncharacterized protein</fullName>
    </submittedName>
</protein>
<evidence type="ECO:0000313" key="1">
    <source>
        <dbReference type="EMBL" id="NIJ16737.1"/>
    </source>
</evidence>
<name>A0A846M3G5_9SPHN</name>
<organism evidence="1 2">
    <name type="scientific">Sphingobium vermicomposti</name>
    <dbReference type="NCBI Taxonomy" id="529005"/>
    <lineage>
        <taxon>Bacteria</taxon>
        <taxon>Pseudomonadati</taxon>
        <taxon>Pseudomonadota</taxon>
        <taxon>Alphaproteobacteria</taxon>
        <taxon>Sphingomonadales</taxon>
        <taxon>Sphingomonadaceae</taxon>
        <taxon>Sphingobium</taxon>
    </lineage>
</organism>
<keyword evidence="2" id="KW-1185">Reference proteome</keyword>
<proteinExistence type="predicted"/>
<accession>A0A846M3G5</accession>
<comment type="caution">
    <text evidence="1">The sequence shown here is derived from an EMBL/GenBank/DDBJ whole genome shotgun (WGS) entry which is preliminary data.</text>
</comment>
<dbReference type="RefSeq" id="WP_167303330.1">
    <property type="nucleotide sequence ID" value="NZ_JAASQR010000002.1"/>
</dbReference>
<reference evidence="1 2" key="1">
    <citation type="submission" date="2020-03" db="EMBL/GenBank/DDBJ databases">
        <title>Genomic Encyclopedia of Type Strains, Phase IV (KMG-IV): sequencing the most valuable type-strain genomes for metagenomic binning, comparative biology and taxonomic classification.</title>
        <authorList>
            <person name="Goeker M."/>
        </authorList>
    </citation>
    <scope>NUCLEOTIDE SEQUENCE [LARGE SCALE GENOMIC DNA]</scope>
    <source>
        <strain evidence="1 2">DSM 21299</strain>
    </source>
</reference>
<evidence type="ECO:0000313" key="2">
    <source>
        <dbReference type="Proteomes" id="UP000576821"/>
    </source>
</evidence>
<dbReference type="EMBL" id="JAASQR010000002">
    <property type="protein sequence ID" value="NIJ16737.1"/>
    <property type="molecule type" value="Genomic_DNA"/>
</dbReference>
<dbReference type="Proteomes" id="UP000576821">
    <property type="component" value="Unassembled WGS sequence"/>
</dbReference>
<sequence>MSRAINMSVSVAEIEKLCATHNFRISTIEPLASGGSRVVLLDGREADEVRKLLKNKIITGDVKRSAAHVSRHPPATVRKY</sequence>
<gene>
    <name evidence="1" type="ORF">FHS54_001703</name>
</gene>